<dbReference type="GO" id="GO:0097367">
    <property type="term" value="F:carbohydrate derivative binding"/>
    <property type="evidence" value="ECO:0007669"/>
    <property type="project" value="InterPro"/>
</dbReference>
<evidence type="ECO:0000256" key="1">
    <source>
        <dbReference type="ARBA" id="ARBA00023239"/>
    </source>
</evidence>
<proteinExistence type="predicted"/>
<dbReference type="GO" id="GO:0009254">
    <property type="term" value="P:peptidoglycan turnover"/>
    <property type="evidence" value="ECO:0007669"/>
    <property type="project" value="TreeGrafter"/>
</dbReference>
<evidence type="ECO:0000259" key="3">
    <source>
        <dbReference type="PROSITE" id="PS51464"/>
    </source>
</evidence>
<dbReference type="EMBL" id="KF540250">
    <property type="protein sequence ID" value="AIF26882.1"/>
    <property type="molecule type" value="Genomic_DNA"/>
</dbReference>
<dbReference type="NCBIfam" id="NF009222">
    <property type="entry name" value="PRK12570.1"/>
    <property type="match status" value="1"/>
</dbReference>
<reference evidence="4" key="1">
    <citation type="submission" date="2013-08" db="EMBL/GenBank/DDBJ databases">
        <title>Comparison of modified E. coli strains.</title>
        <authorList>
            <person name="Juergensen J."/>
            <person name="Bonge A."/>
            <person name="Streit W.R."/>
        </authorList>
    </citation>
    <scope>NUCLEOTIDE SEQUENCE</scope>
</reference>
<dbReference type="CDD" id="cd05007">
    <property type="entry name" value="SIS_Etherase"/>
    <property type="match status" value="1"/>
</dbReference>
<dbReference type="AlphaFoldDB" id="A0A0H3UAW1"/>
<evidence type="ECO:0000313" key="4">
    <source>
        <dbReference type="EMBL" id="AIF26882.1"/>
    </source>
</evidence>
<evidence type="ECO:0000256" key="2">
    <source>
        <dbReference type="ARBA" id="ARBA00023277"/>
    </source>
</evidence>
<dbReference type="Gene3D" id="1.10.8.1080">
    <property type="match status" value="1"/>
</dbReference>
<dbReference type="PROSITE" id="PS51464">
    <property type="entry name" value="SIS"/>
    <property type="match status" value="1"/>
</dbReference>
<dbReference type="FunFam" id="1.10.8.1080:FF:000001">
    <property type="entry name" value="N-acetylmuramic acid 6-phosphate etherase"/>
    <property type="match status" value="1"/>
</dbReference>
<feature type="domain" description="SIS" evidence="3">
    <location>
        <begin position="1"/>
        <end position="160"/>
    </location>
</feature>
<organism evidence="4">
    <name type="scientific">uncultured bacterium fosmid pJB148G3</name>
    <dbReference type="NCBI Taxonomy" id="1478052"/>
    <lineage>
        <taxon>Bacteria</taxon>
        <taxon>environmental samples</taxon>
    </lineage>
</organism>
<dbReference type="PANTHER" id="PTHR10088">
    <property type="entry name" value="GLUCOKINASE REGULATORY PROTEIN"/>
    <property type="match status" value="1"/>
</dbReference>
<accession>A0A0H3UAW1</accession>
<dbReference type="PANTHER" id="PTHR10088:SF4">
    <property type="entry name" value="GLUCOKINASE REGULATORY PROTEIN"/>
    <property type="match status" value="1"/>
</dbReference>
<keyword evidence="2" id="KW-0119">Carbohydrate metabolism</keyword>
<dbReference type="GO" id="GO:0016803">
    <property type="term" value="F:ether hydrolase activity"/>
    <property type="evidence" value="ECO:0007669"/>
    <property type="project" value="TreeGrafter"/>
</dbReference>
<dbReference type="InterPro" id="IPR046348">
    <property type="entry name" value="SIS_dom_sf"/>
</dbReference>
<dbReference type="Gene3D" id="3.40.50.10490">
    <property type="entry name" value="Glucose-6-phosphate isomerase like protein, domain 1"/>
    <property type="match status" value="1"/>
</dbReference>
<sequence length="242" mass="25523">MKSGGRLIYMGAGTSGRLGVLDASECPPTFGVDSGLVVGIIAGGDRALRYAVENAEDRAEFGATDLQNLNVSAKDTVVGISASGYAPYCVGGLDYAKSADALTIAMSCNRNAILSGHADIAIEMPTGSEILSGSTRLNAGTATKLALNMLSTLTMVQMGKVYGNLMVDMRPTNTKLQDRAIRIVQNALHISRDEAQTWYLAAEKNVKVAIVMYKTGAEISAARQALQDSDGFIRRAVAKLRG</sequence>
<dbReference type="InterPro" id="IPR001347">
    <property type="entry name" value="SIS_dom"/>
</dbReference>
<dbReference type="NCBIfam" id="NF003915">
    <property type="entry name" value="PRK05441.1"/>
    <property type="match status" value="1"/>
</dbReference>
<dbReference type="Pfam" id="PF22645">
    <property type="entry name" value="GKRP_SIS_N"/>
    <property type="match status" value="1"/>
</dbReference>
<dbReference type="NCBIfam" id="TIGR00274">
    <property type="entry name" value="N-acetylmuramic acid 6-phosphate etherase"/>
    <property type="match status" value="1"/>
</dbReference>
<protein>
    <recommendedName>
        <fullName evidence="3">SIS domain-containing protein</fullName>
    </recommendedName>
</protein>
<dbReference type="GO" id="GO:0016835">
    <property type="term" value="F:carbon-oxygen lyase activity"/>
    <property type="evidence" value="ECO:0007669"/>
    <property type="project" value="InterPro"/>
</dbReference>
<dbReference type="GO" id="GO:0046348">
    <property type="term" value="P:amino sugar catabolic process"/>
    <property type="evidence" value="ECO:0007669"/>
    <property type="project" value="InterPro"/>
</dbReference>
<keyword evidence="1" id="KW-0456">Lyase</keyword>
<name>A0A0H3UAW1_9BACT</name>
<dbReference type="InterPro" id="IPR005488">
    <property type="entry name" value="Etherase_MurQ"/>
</dbReference>
<dbReference type="SUPFAM" id="SSF53697">
    <property type="entry name" value="SIS domain"/>
    <property type="match status" value="1"/>
</dbReference>
<dbReference type="InterPro" id="IPR040190">
    <property type="entry name" value="MURQ/GCKR"/>
</dbReference>